<keyword evidence="12" id="KW-1185">Reference proteome</keyword>
<dbReference type="InterPro" id="IPR002729">
    <property type="entry name" value="CRISPR-assoc_Cas1"/>
</dbReference>
<keyword evidence="6 10" id="KW-0051">Antiviral defense</keyword>
<dbReference type="NCBIfam" id="TIGR03639">
    <property type="entry name" value="cas1_NMENI"/>
    <property type="match status" value="1"/>
</dbReference>
<dbReference type="InterPro" id="IPR050646">
    <property type="entry name" value="Cas1"/>
</dbReference>
<feature type="binding site" evidence="10">
    <location>
        <position position="219"/>
    </location>
    <ligand>
        <name>Mn(2+)</name>
        <dbReference type="ChEBI" id="CHEBI:29035"/>
    </ligand>
</feature>
<dbReference type="Gene3D" id="1.20.120.920">
    <property type="entry name" value="CRISPR-associated endonuclease Cas1, C-terminal domain"/>
    <property type="match status" value="1"/>
</dbReference>
<evidence type="ECO:0000256" key="6">
    <source>
        <dbReference type="ARBA" id="ARBA00023118"/>
    </source>
</evidence>
<dbReference type="GO" id="GO:0043571">
    <property type="term" value="P:maintenance of CRISPR repeat elements"/>
    <property type="evidence" value="ECO:0007669"/>
    <property type="project" value="UniProtKB-UniRule"/>
</dbReference>
<dbReference type="GO" id="GO:0004520">
    <property type="term" value="F:DNA endonuclease activity"/>
    <property type="evidence" value="ECO:0007669"/>
    <property type="project" value="InterPro"/>
</dbReference>
<comment type="similarity">
    <text evidence="10">Belongs to the CRISPR-associated endonuclease Cas1 family.</text>
</comment>
<keyword evidence="1 10" id="KW-0540">Nuclease</keyword>
<gene>
    <name evidence="10 11" type="primary">cas1</name>
    <name evidence="11" type="ORF">EKN06_00430</name>
</gene>
<dbReference type="AlphaFoldDB" id="A0A437GZG3"/>
<dbReference type="GO" id="GO:0016787">
    <property type="term" value="F:hydrolase activity"/>
    <property type="evidence" value="ECO:0007669"/>
    <property type="project" value="UniProtKB-KW"/>
</dbReference>
<dbReference type="EC" id="3.1.-.-" evidence="10"/>
<dbReference type="PANTHER" id="PTHR34353">
    <property type="entry name" value="CRISPR-ASSOCIATED ENDONUCLEASE CAS1 1"/>
    <property type="match status" value="1"/>
</dbReference>
<dbReference type="GO" id="GO:0051607">
    <property type="term" value="P:defense response to virus"/>
    <property type="evidence" value="ECO:0007669"/>
    <property type="project" value="UniProtKB-UniRule"/>
</dbReference>
<dbReference type="EMBL" id="RXOL01000001">
    <property type="protein sequence ID" value="RVQ68735.1"/>
    <property type="molecule type" value="Genomic_DNA"/>
</dbReference>
<comment type="function">
    <text evidence="10">CRISPR (clustered regularly interspaced short palindromic repeat), is an adaptive immune system that provides protection against mobile genetic elements (viruses, transposable elements and conjugative plasmids). CRISPR clusters contain spacers, sequences complementary to antecedent mobile elements, and target invading nucleic acids. CRISPR clusters are transcribed and processed into CRISPR RNA (crRNA). Acts as a dsDNA endonuclease. Involved in the integration of spacer DNA into the CRISPR cassette.</text>
</comment>
<evidence type="ECO:0000256" key="9">
    <source>
        <dbReference type="ARBA" id="ARBA00038592"/>
    </source>
</evidence>
<evidence type="ECO:0000256" key="8">
    <source>
        <dbReference type="ARBA" id="ARBA00023211"/>
    </source>
</evidence>
<dbReference type="RefSeq" id="WP_127610921.1">
    <property type="nucleotide sequence ID" value="NZ_RXOL01000001.1"/>
</dbReference>
<proteinExistence type="inferred from homology"/>
<dbReference type="Gene3D" id="3.100.10.20">
    <property type="entry name" value="CRISPR-associated endonuclease Cas1, N-terminal domain"/>
    <property type="match status" value="1"/>
</dbReference>
<evidence type="ECO:0000256" key="3">
    <source>
        <dbReference type="ARBA" id="ARBA00022759"/>
    </source>
</evidence>
<accession>A0A437GZG3</accession>
<evidence type="ECO:0000256" key="4">
    <source>
        <dbReference type="ARBA" id="ARBA00022801"/>
    </source>
</evidence>
<dbReference type="Proteomes" id="UP000283003">
    <property type="component" value="Unassembled WGS sequence"/>
</dbReference>
<keyword evidence="7 10" id="KW-0238">DNA-binding</keyword>
<dbReference type="InterPro" id="IPR042211">
    <property type="entry name" value="CRISPR-assoc_Cas1_N"/>
</dbReference>
<name>A0A437GZG3_9SPHN</name>
<dbReference type="NCBIfam" id="TIGR00287">
    <property type="entry name" value="cas1"/>
    <property type="match status" value="1"/>
</dbReference>
<reference evidence="11 12" key="1">
    <citation type="submission" date="2018-12" db="EMBL/GenBank/DDBJ databases">
        <title>Croceicoccus ponticola sp. nov., a lipolytic bacterium isolated from seawater.</title>
        <authorList>
            <person name="Yoon J.-H."/>
        </authorList>
    </citation>
    <scope>NUCLEOTIDE SEQUENCE [LARGE SCALE GENOMIC DNA]</scope>
    <source>
        <strain evidence="11 12">GM-16</strain>
    </source>
</reference>
<keyword evidence="4 10" id="KW-0378">Hydrolase</keyword>
<evidence type="ECO:0000256" key="1">
    <source>
        <dbReference type="ARBA" id="ARBA00022722"/>
    </source>
</evidence>
<dbReference type="InterPro" id="IPR042206">
    <property type="entry name" value="CRISPR-assoc_Cas1_C"/>
</dbReference>
<keyword evidence="3 10" id="KW-0255">Endonuclease</keyword>
<keyword evidence="5 10" id="KW-0460">Magnesium</keyword>
<feature type="binding site" evidence="10">
    <location>
        <position position="149"/>
    </location>
    <ligand>
        <name>Mn(2+)</name>
        <dbReference type="ChEBI" id="CHEBI:29035"/>
    </ligand>
</feature>
<protein>
    <recommendedName>
        <fullName evidence="10">CRISPR-associated endonuclease Cas1</fullName>
        <ecNumber evidence="10">3.1.-.-</ecNumber>
    </recommendedName>
</protein>
<organism evidence="11 12">
    <name type="scientific">Croceicoccus ponticola</name>
    <dbReference type="NCBI Taxonomy" id="2217664"/>
    <lineage>
        <taxon>Bacteria</taxon>
        <taxon>Pseudomonadati</taxon>
        <taxon>Pseudomonadota</taxon>
        <taxon>Alphaproteobacteria</taxon>
        <taxon>Sphingomonadales</taxon>
        <taxon>Erythrobacteraceae</taxon>
        <taxon>Croceicoccus</taxon>
    </lineage>
</organism>
<dbReference type="InterPro" id="IPR019855">
    <property type="entry name" value="CRISPR-assoc_Cas1_NMENI"/>
</dbReference>
<dbReference type="Pfam" id="PF01867">
    <property type="entry name" value="Cas_Cas1"/>
    <property type="match status" value="1"/>
</dbReference>
<dbReference type="GO" id="GO:0046872">
    <property type="term" value="F:metal ion binding"/>
    <property type="evidence" value="ECO:0007669"/>
    <property type="project" value="UniProtKB-UniRule"/>
</dbReference>
<evidence type="ECO:0000256" key="2">
    <source>
        <dbReference type="ARBA" id="ARBA00022723"/>
    </source>
</evidence>
<keyword evidence="8 10" id="KW-0464">Manganese</keyword>
<sequence length="300" mass="32679">MAWRGLHISNPARLTHRSRQIVVDPEGSDEALTFPVEDIAWIILDTPQVSVSGSLLSALAESGVAMVVPDAKHHPAGMLMSFHQHHAQAAIAHAQIGMSQPLKKRLWQKLVSAKIENQAAVLRGIGSDHATALSAMAGRVGSGDPDNLEAQAARAYWQRLFEGFRRHDEDRRNGLLNYGYAVVRAALARSCAASGLLPAFGIHHRSKTNPFNLVDDLIEPFRPVVDRMARARVTAEEQDEMDVEDRRHMAGILSENISIGEERLTILAATEAVAASLVRSIEAGNATLLNTPALPLARRN</sequence>
<comment type="subunit">
    <text evidence="9 10">Homodimer, forms a heterotetramer with a Cas2 homodimer.</text>
</comment>
<comment type="cofactor">
    <cofactor evidence="10">
        <name>Mg(2+)</name>
        <dbReference type="ChEBI" id="CHEBI:18420"/>
    </cofactor>
    <cofactor evidence="10">
        <name>Mn(2+)</name>
        <dbReference type="ChEBI" id="CHEBI:29035"/>
    </cofactor>
</comment>
<dbReference type="OrthoDB" id="9803119at2"/>
<keyword evidence="2 10" id="KW-0479">Metal-binding</keyword>
<feature type="binding site" evidence="10">
    <location>
        <position position="204"/>
    </location>
    <ligand>
        <name>Mn(2+)</name>
        <dbReference type="ChEBI" id="CHEBI:29035"/>
    </ligand>
</feature>
<dbReference type="HAMAP" id="MF_01470">
    <property type="entry name" value="Cas1"/>
    <property type="match status" value="1"/>
</dbReference>
<dbReference type="GO" id="GO:0003677">
    <property type="term" value="F:DNA binding"/>
    <property type="evidence" value="ECO:0007669"/>
    <property type="project" value="UniProtKB-KW"/>
</dbReference>
<comment type="caution">
    <text evidence="11">The sequence shown here is derived from an EMBL/GenBank/DDBJ whole genome shotgun (WGS) entry which is preliminary data.</text>
</comment>
<evidence type="ECO:0000256" key="10">
    <source>
        <dbReference type="HAMAP-Rule" id="MF_01470"/>
    </source>
</evidence>
<evidence type="ECO:0000256" key="7">
    <source>
        <dbReference type="ARBA" id="ARBA00023125"/>
    </source>
</evidence>
<dbReference type="PANTHER" id="PTHR34353:SF2">
    <property type="entry name" value="CRISPR-ASSOCIATED ENDONUCLEASE CAS1 1"/>
    <property type="match status" value="1"/>
</dbReference>
<evidence type="ECO:0000313" key="12">
    <source>
        <dbReference type="Proteomes" id="UP000283003"/>
    </source>
</evidence>
<evidence type="ECO:0000256" key="5">
    <source>
        <dbReference type="ARBA" id="ARBA00022842"/>
    </source>
</evidence>
<evidence type="ECO:0000313" key="11">
    <source>
        <dbReference type="EMBL" id="RVQ68735.1"/>
    </source>
</evidence>